<feature type="region of interest" description="Disordered" evidence="1">
    <location>
        <begin position="70"/>
        <end position="90"/>
    </location>
</feature>
<dbReference type="AlphaFoldDB" id="A0A0B6YRX6"/>
<feature type="compositionally biased region" description="Low complexity" evidence="1">
    <location>
        <begin position="70"/>
        <end position="82"/>
    </location>
</feature>
<evidence type="ECO:0000256" key="1">
    <source>
        <dbReference type="SAM" id="MobiDB-lite"/>
    </source>
</evidence>
<proteinExistence type="predicted"/>
<dbReference type="EMBL" id="HACG01011656">
    <property type="protein sequence ID" value="CEK58521.1"/>
    <property type="molecule type" value="Transcribed_RNA"/>
</dbReference>
<accession>A0A0B6YRX6</accession>
<reference evidence="2" key="1">
    <citation type="submission" date="2014-12" db="EMBL/GenBank/DDBJ databases">
        <title>Insight into the proteome of Arion vulgaris.</title>
        <authorList>
            <person name="Aradska J."/>
            <person name="Bulat T."/>
            <person name="Smidak R."/>
            <person name="Sarate P."/>
            <person name="Gangsoo J."/>
            <person name="Sialana F."/>
            <person name="Bilban M."/>
            <person name="Lubec G."/>
        </authorList>
    </citation>
    <scope>NUCLEOTIDE SEQUENCE</scope>
    <source>
        <tissue evidence="2">Skin</tissue>
    </source>
</reference>
<organism evidence="2">
    <name type="scientific">Arion vulgaris</name>
    <dbReference type="NCBI Taxonomy" id="1028688"/>
    <lineage>
        <taxon>Eukaryota</taxon>
        <taxon>Metazoa</taxon>
        <taxon>Spiralia</taxon>
        <taxon>Lophotrochozoa</taxon>
        <taxon>Mollusca</taxon>
        <taxon>Gastropoda</taxon>
        <taxon>Heterobranchia</taxon>
        <taxon>Euthyneura</taxon>
        <taxon>Panpulmonata</taxon>
        <taxon>Eupulmonata</taxon>
        <taxon>Stylommatophora</taxon>
        <taxon>Helicina</taxon>
        <taxon>Arionoidea</taxon>
        <taxon>Arionidae</taxon>
        <taxon>Arion</taxon>
    </lineage>
</organism>
<name>A0A0B6YRX6_9EUPU</name>
<protein>
    <submittedName>
        <fullName evidence="2">Uncharacterized protein</fullName>
    </submittedName>
</protein>
<gene>
    <name evidence="2" type="primary">ORF33380</name>
</gene>
<feature type="non-terminal residue" evidence="2">
    <location>
        <position position="90"/>
    </location>
</feature>
<feature type="non-terminal residue" evidence="2">
    <location>
        <position position="1"/>
    </location>
</feature>
<sequence>RYLLQQQQGITQAVELPDGTFQILKQPIIQVKREDGTLEAQTLHIEVLQTLREELAQQLPVISSGYSIQEEMSSLDETSSSSGIKTETIS</sequence>
<evidence type="ECO:0000313" key="2">
    <source>
        <dbReference type="EMBL" id="CEK58521.1"/>
    </source>
</evidence>